<dbReference type="PANTHER" id="PTHR33096">
    <property type="entry name" value="CXC2 DOMAIN-CONTAINING PROTEIN"/>
    <property type="match status" value="1"/>
</dbReference>
<protein>
    <recommendedName>
        <fullName evidence="2">CxC2-like cysteine cluster KDZ transposase-associated domain-containing protein</fullName>
    </recommendedName>
</protein>
<accession>A0AAD4BHD0</accession>
<name>A0AAD4BHD0_BOLED</name>
<reference evidence="3" key="1">
    <citation type="submission" date="2019-10" db="EMBL/GenBank/DDBJ databases">
        <authorList>
            <consortium name="DOE Joint Genome Institute"/>
            <person name="Kuo A."/>
            <person name="Miyauchi S."/>
            <person name="Kiss E."/>
            <person name="Drula E."/>
            <person name="Kohler A."/>
            <person name="Sanchez-Garcia M."/>
            <person name="Andreopoulos B."/>
            <person name="Barry K.W."/>
            <person name="Bonito G."/>
            <person name="Buee M."/>
            <person name="Carver A."/>
            <person name="Chen C."/>
            <person name="Cichocki N."/>
            <person name="Clum A."/>
            <person name="Culley D."/>
            <person name="Crous P.W."/>
            <person name="Fauchery L."/>
            <person name="Girlanda M."/>
            <person name="Hayes R."/>
            <person name="Keri Z."/>
            <person name="LaButti K."/>
            <person name="Lipzen A."/>
            <person name="Lombard V."/>
            <person name="Magnuson J."/>
            <person name="Maillard F."/>
            <person name="Morin E."/>
            <person name="Murat C."/>
            <person name="Nolan M."/>
            <person name="Ohm R."/>
            <person name="Pangilinan J."/>
            <person name="Pereira M."/>
            <person name="Perotto S."/>
            <person name="Peter M."/>
            <person name="Riley R."/>
            <person name="Sitrit Y."/>
            <person name="Stielow B."/>
            <person name="Szollosi G."/>
            <person name="Zifcakova L."/>
            <person name="Stursova M."/>
            <person name="Spatafora J.W."/>
            <person name="Tedersoo L."/>
            <person name="Vaario L.-M."/>
            <person name="Yamada A."/>
            <person name="Yan M."/>
            <person name="Wang P."/>
            <person name="Xu J."/>
            <person name="Bruns T."/>
            <person name="Baldrian P."/>
            <person name="Vilgalys R."/>
            <person name="Henrissat B."/>
            <person name="Grigoriev I.V."/>
            <person name="Hibbett D."/>
            <person name="Nagy L.G."/>
            <person name="Martin F.M."/>
        </authorList>
    </citation>
    <scope>NUCLEOTIDE SEQUENCE</scope>
    <source>
        <strain evidence="3">BED1</strain>
    </source>
</reference>
<dbReference type="InterPro" id="IPR041457">
    <property type="entry name" value="CxC2_KDZ-assoc"/>
</dbReference>
<evidence type="ECO:0000313" key="4">
    <source>
        <dbReference type="Proteomes" id="UP001194468"/>
    </source>
</evidence>
<dbReference type="Proteomes" id="UP001194468">
    <property type="component" value="Unassembled WGS sequence"/>
</dbReference>
<evidence type="ECO:0000256" key="1">
    <source>
        <dbReference type="SAM" id="MobiDB-lite"/>
    </source>
</evidence>
<gene>
    <name evidence="3" type="ORF">L210DRAFT_3614647</name>
</gene>
<sequence>MPKHERKVNPGKVTRLTWITKETTRGETTRLARLPNEPSQRASQPCPSVSPMKGTPSRSALYHGMEGDDEELCFEALQPLKFPVTKADNDYLRDWLPYQEEFLRCILDMEAPPTPLVCHSCGANGTCKCGDCFGSPMLCKPCMAKSHRLTPFHRPREWTGKFFEETTLHSILEDPDWEDISIAPNYLRPPANDPCITIVDVTGVHFITVNYCSCLGSPPAHLQLLRQKLFPATIKSPRTCFTFGVLDDFIRDNLECGTSVMNYYSKIRRITSNVFPDAVPNRVTTVAHLEDEEMGGVGHRACTPVPGELALFCPTCPQPGINADPSPNDLADWKYTQTFIMDGNFKAEHLHEKRSDNQVWLMDGQGFMVTRPEYKEYLQDTNHPLEKSACNNHRAVNQANASHGKLESTGIGATACARHGCFVPHTVVDFQKGERQVNMDYSFTNALKYNMGSISRVILFYDINCSYMKKLRSQMMNSQFIQLPANIDITPGIGIWHVHGHRPECFPRYAPLYIPGSGWVDGEIIETLWSILNVISKSARGMSSPYQQELLDFQMNDSNFMKMIRMTQSLRRKYLNARLLVNSSNAAFNDLNSTVSEEHRNIWLSEEATAQRMQATNPSAMDTYQLRLQRAPTIQAVELRLLKDETGSDGGAATWLARGLKVEEGQLSLAKDIRTLGSHSTDIQRLTVARRADRLNTDISVFLSEAPIHLGEGYADELLSDESADESEAGGEGIGEAIGGQRPDLTKLPLPSALGRKKMEQLDRLDLVKLELELREGQANDALHDVRLVLIEKAVFHAKKTRAWDKVHAVNLTLARHAAIYRKCRQAMVHLGADDDRLKIYQPLSKEDLKATTSVLDLNSRGLRYEGLAWFWSLDVPRDAASNDWMSEFYRVHWLRAKAVRDRWAEEKELLEAEFQWTINFFGARAGIWEYRSILRFKSRSSGSSPARSEVIGTEGYGGVTGVMDARMCGARRLQRWRTLAQDLCVAPLSSPVSSYLE</sequence>
<proteinExistence type="predicted"/>
<comment type="caution">
    <text evidence="3">The sequence shown here is derived from an EMBL/GenBank/DDBJ whole genome shotgun (WGS) entry which is preliminary data.</text>
</comment>
<dbReference type="Pfam" id="PF18803">
    <property type="entry name" value="CxC2"/>
    <property type="match status" value="1"/>
</dbReference>
<organism evidence="3 4">
    <name type="scientific">Boletus edulis BED1</name>
    <dbReference type="NCBI Taxonomy" id="1328754"/>
    <lineage>
        <taxon>Eukaryota</taxon>
        <taxon>Fungi</taxon>
        <taxon>Dikarya</taxon>
        <taxon>Basidiomycota</taxon>
        <taxon>Agaricomycotina</taxon>
        <taxon>Agaricomycetes</taxon>
        <taxon>Agaricomycetidae</taxon>
        <taxon>Boletales</taxon>
        <taxon>Boletineae</taxon>
        <taxon>Boletaceae</taxon>
        <taxon>Boletoideae</taxon>
        <taxon>Boletus</taxon>
    </lineage>
</organism>
<feature type="region of interest" description="Disordered" evidence="1">
    <location>
        <begin position="721"/>
        <end position="744"/>
    </location>
</feature>
<dbReference type="EMBL" id="WHUW01000061">
    <property type="protein sequence ID" value="KAF8430555.1"/>
    <property type="molecule type" value="Genomic_DNA"/>
</dbReference>
<dbReference type="PANTHER" id="PTHR33096:SF1">
    <property type="entry name" value="CXC1-LIKE CYSTEINE CLUSTER ASSOCIATED WITH KDZ TRANSPOSASES DOMAIN-CONTAINING PROTEIN"/>
    <property type="match status" value="1"/>
</dbReference>
<evidence type="ECO:0000313" key="3">
    <source>
        <dbReference type="EMBL" id="KAF8430555.1"/>
    </source>
</evidence>
<dbReference type="InterPro" id="IPR040521">
    <property type="entry name" value="KDZ"/>
</dbReference>
<evidence type="ECO:0000259" key="2">
    <source>
        <dbReference type="Pfam" id="PF18803"/>
    </source>
</evidence>
<reference evidence="3" key="2">
    <citation type="journal article" date="2020" name="Nat. Commun.">
        <title>Large-scale genome sequencing of mycorrhizal fungi provides insights into the early evolution of symbiotic traits.</title>
        <authorList>
            <person name="Miyauchi S."/>
            <person name="Kiss E."/>
            <person name="Kuo A."/>
            <person name="Drula E."/>
            <person name="Kohler A."/>
            <person name="Sanchez-Garcia M."/>
            <person name="Morin E."/>
            <person name="Andreopoulos B."/>
            <person name="Barry K.W."/>
            <person name="Bonito G."/>
            <person name="Buee M."/>
            <person name="Carver A."/>
            <person name="Chen C."/>
            <person name="Cichocki N."/>
            <person name="Clum A."/>
            <person name="Culley D."/>
            <person name="Crous P.W."/>
            <person name="Fauchery L."/>
            <person name="Girlanda M."/>
            <person name="Hayes R.D."/>
            <person name="Keri Z."/>
            <person name="LaButti K."/>
            <person name="Lipzen A."/>
            <person name="Lombard V."/>
            <person name="Magnuson J."/>
            <person name="Maillard F."/>
            <person name="Murat C."/>
            <person name="Nolan M."/>
            <person name="Ohm R.A."/>
            <person name="Pangilinan J."/>
            <person name="Pereira M.F."/>
            <person name="Perotto S."/>
            <person name="Peter M."/>
            <person name="Pfister S."/>
            <person name="Riley R."/>
            <person name="Sitrit Y."/>
            <person name="Stielow J.B."/>
            <person name="Szollosi G."/>
            <person name="Zifcakova L."/>
            <person name="Stursova M."/>
            <person name="Spatafora J.W."/>
            <person name="Tedersoo L."/>
            <person name="Vaario L.M."/>
            <person name="Yamada A."/>
            <person name="Yan M."/>
            <person name="Wang P."/>
            <person name="Xu J."/>
            <person name="Bruns T."/>
            <person name="Baldrian P."/>
            <person name="Vilgalys R."/>
            <person name="Dunand C."/>
            <person name="Henrissat B."/>
            <person name="Grigoriev I.V."/>
            <person name="Hibbett D."/>
            <person name="Nagy L.G."/>
            <person name="Martin F.M."/>
        </authorList>
    </citation>
    <scope>NUCLEOTIDE SEQUENCE</scope>
    <source>
        <strain evidence="3">BED1</strain>
    </source>
</reference>
<feature type="domain" description="CxC2-like cysteine cluster KDZ transposase-associated" evidence="2">
    <location>
        <begin position="195"/>
        <end position="274"/>
    </location>
</feature>
<feature type="compositionally biased region" description="Polar residues" evidence="1">
    <location>
        <begin position="37"/>
        <end position="47"/>
    </location>
</feature>
<feature type="region of interest" description="Disordered" evidence="1">
    <location>
        <begin position="22"/>
        <end position="55"/>
    </location>
</feature>
<keyword evidence="4" id="KW-1185">Reference proteome</keyword>
<dbReference type="Pfam" id="PF18758">
    <property type="entry name" value="KDZ"/>
    <property type="match status" value="1"/>
</dbReference>
<dbReference type="AlphaFoldDB" id="A0AAD4BHD0"/>